<dbReference type="FunFam" id="1.10.357.140:FF:000008">
    <property type="entry name" value="4-hydroxybenzoate octaprenyltransferase"/>
    <property type="match status" value="1"/>
</dbReference>
<keyword evidence="8 12" id="KW-0812">Transmembrane</keyword>
<dbReference type="Gene3D" id="1.10.357.140">
    <property type="entry name" value="UbiA prenyltransferase"/>
    <property type="match status" value="1"/>
</dbReference>
<dbReference type="GO" id="GO:0006744">
    <property type="term" value="P:ubiquinone biosynthetic process"/>
    <property type="evidence" value="ECO:0007669"/>
    <property type="project" value="UniProtKB-KW"/>
</dbReference>
<dbReference type="InterPro" id="IPR000537">
    <property type="entry name" value="UbiA_prenyltransferase"/>
</dbReference>
<sequence>MSSILEKVKNYLELIKVEHTVFALPFALTSALIAADGFPSLYQVFWITVALFGARTAAMSLNRAIDAEIDAKNPRTANRHIPRGVVKKTEGLLLAVLGFALMVYSAYRLNPLAFKLSPVAIFVLTLYSFTKRFTALCHIVLGVAIALAPLGAWVAVRGSIDLPALILSAAVAFWVAGFDIIYALQDVEFDRKMGLFSIPAKLGVERALLLSRLFHLITLLCLIFVGLLENLGLFYYLGLLISAFFMVKEHRIVAREREKIAFAFFNLNGYISLTVFFFTLIDFLWRGTWSS</sequence>
<protein>
    <recommendedName>
        <fullName evidence="11">4-hydroxybenzoate polyprenyltransferase</fullName>
        <ecNumber evidence="11">2.5.1.39</ecNumber>
    </recommendedName>
</protein>
<dbReference type="GO" id="GO:0008412">
    <property type="term" value="F:4-hydroxybenzoate polyprenyltransferase activity"/>
    <property type="evidence" value="ECO:0007669"/>
    <property type="project" value="UniProtKB-EC"/>
</dbReference>
<keyword evidence="9 12" id="KW-1133">Transmembrane helix</keyword>
<dbReference type="CDD" id="cd13959">
    <property type="entry name" value="PT_UbiA_COQ2"/>
    <property type="match status" value="1"/>
</dbReference>
<evidence type="ECO:0000256" key="2">
    <source>
        <dbReference type="ARBA" id="ARBA00004141"/>
    </source>
</evidence>
<evidence type="ECO:0000256" key="1">
    <source>
        <dbReference type="ARBA" id="ARBA00001946"/>
    </source>
</evidence>
<dbReference type="NCBIfam" id="TIGR01475">
    <property type="entry name" value="ubiA_other"/>
    <property type="match status" value="1"/>
</dbReference>
<comment type="similarity">
    <text evidence="3">Belongs to the UbiA prenyltransferase family.</text>
</comment>
<evidence type="ECO:0000256" key="9">
    <source>
        <dbReference type="ARBA" id="ARBA00022989"/>
    </source>
</evidence>
<comment type="caution">
    <text evidence="13">The sequence shown here is derived from an EMBL/GenBank/DDBJ whole genome shotgun (WGS) entry which is preliminary data.</text>
</comment>
<accession>A0A420W934</accession>
<dbReference type="GO" id="GO:0005886">
    <property type="term" value="C:plasma membrane"/>
    <property type="evidence" value="ECO:0007669"/>
    <property type="project" value="TreeGrafter"/>
</dbReference>
<comment type="subcellular location">
    <subcellularLocation>
        <location evidence="2">Membrane</location>
        <topology evidence="2">Multi-pass membrane protein</topology>
    </subcellularLocation>
</comment>
<dbReference type="PANTHER" id="PTHR11048:SF28">
    <property type="entry name" value="4-HYDROXYBENZOATE POLYPRENYLTRANSFERASE, MITOCHONDRIAL"/>
    <property type="match status" value="1"/>
</dbReference>
<keyword evidence="4" id="KW-1003">Cell membrane</keyword>
<dbReference type="InterPro" id="IPR039653">
    <property type="entry name" value="Prenyltransferase"/>
</dbReference>
<evidence type="ECO:0000256" key="8">
    <source>
        <dbReference type="ARBA" id="ARBA00022692"/>
    </source>
</evidence>
<dbReference type="OrthoDB" id="9782418at2"/>
<evidence type="ECO:0000256" key="4">
    <source>
        <dbReference type="ARBA" id="ARBA00022475"/>
    </source>
</evidence>
<dbReference type="FunFam" id="1.20.120.1780:FF:000001">
    <property type="entry name" value="4-hydroxybenzoate octaprenyltransferase"/>
    <property type="match status" value="1"/>
</dbReference>
<feature type="transmembrane region" description="Helical" evidence="12">
    <location>
        <begin position="260"/>
        <end position="285"/>
    </location>
</feature>
<evidence type="ECO:0000313" key="14">
    <source>
        <dbReference type="Proteomes" id="UP000280881"/>
    </source>
</evidence>
<keyword evidence="6 13" id="KW-0808">Transferase</keyword>
<keyword evidence="5" id="KW-0997">Cell inner membrane</keyword>
<dbReference type="InterPro" id="IPR006371">
    <property type="entry name" value="Polyprenyltransferase_UbiA-li"/>
</dbReference>
<organism evidence="13 14">
    <name type="scientific">Thermovibrio guaymasensis</name>
    <dbReference type="NCBI Taxonomy" id="240167"/>
    <lineage>
        <taxon>Bacteria</taxon>
        <taxon>Pseudomonadati</taxon>
        <taxon>Aquificota</taxon>
        <taxon>Aquificia</taxon>
        <taxon>Desulfurobacteriales</taxon>
        <taxon>Desulfurobacteriaceae</taxon>
        <taxon>Thermovibrio</taxon>
    </lineage>
</organism>
<dbReference type="EMBL" id="RBIE01000001">
    <property type="protein sequence ID" value="RKQ63829.1"/>
    <property type="molecule type" value="Genomic_DNA"/>
</dbReference>
<evidence type="ECO:0000313" key="13">
    <source>
        <dbReference type="EMBL" id="RKQ63829.1"/>
    </source>
</evidence>
<feature type="transmembrane region" description="Helical" evidence="12">
    <location>
        <begin position="162"/>
        <end position="184"/>
    </location>
</feature>
<keyword evidence="10 12" id="KW-0472">Membrane</keyword>
<dbReference type="AlphaFoldDB" id="A0A420W934"/>
<dbReference type="Pfam" id="PF01040">
    <property type="entry name" value="UbiA"/>
    <property type="match status" value="1"/>
</dbReference>
<keyword evidence="14" id="KW-1185">Reference proteome</keyword>
<evidence type="ECO:0000256" key="11">
    <source>
        <dbReference type="ARBA" id="ARBA00034524"/>
    </source>
</evidence>
<feature type="transmembrane region" description="Helical" evidence="12">
    <location>
        <begin position="136"/>
        <end position="156"/>
    </location>
</feature>
<evidence type="ECO:0000256" key="12">
    <source>
        <dbReference type="SAM" id="Phobius"/>
    </source>
</evidence>
<comment type="cofactor">
    <cofactor evidence="1">
        <name>Mg(2+)</name>
        <dbReference type="ChEBI" id="CHEBI:18420"/>
    </cofactor>
</comment>
<proteinExistence type="inferred from homology"/>
<reference evidence="13 14" key="1">
    <citation type="submission" date="2018-10" db="EMBL/GenBank/DDBJ databases">
        <title>Genomic Encyclopedia of Type Strains, Phase IV (KMG-IV): sequencing the most valuable type-strain genomes for metagenomic binning, comparative biology and taxonomic classification.</title>
        <authorList>
            <person name="Goeker M."/>
        </authorList>
    </citation>
    <scope>NUCLEOTIDE SEQUENCE [LARGE SCALE GENOMIC DNA]</scope>
    <source>
        <strain evidence="13 14">DSM 15521</strain>
    </source>
</reference>
<feature type="transmembrane region" description="Helical" evidence="12">
    <location>
        <begin position="85"/>
        <end position="106"/>
    </location>
</feature>
<dbReference type="PANTHER" id="PTHR11048">
    <property type="entry name" value="PRENYLTRANSFERASES"/>
    <property type="match status" value="1"/>
</dbReference>
<keyword evidence="7" id="KW-0831">Ubiquinone biosynthesis</keyword>
<name>A0A420W934_9BACT</name>
<gene>
    <name evidence="13" type="ORF">C7457_0713</name>
</gene>
<dbReference type="RefSeq" id="WP_121170065.1">
    <property type="nucleotide sequence ID" value="NZ_RBIE01000001.1"/>
</dbReference>
<evidence type="ECO:0000256" key="6">
    <source>
        <dbReference type="ARBA" id="ARBA00022679"/>
    </source>
</evidence>
<feature type="transmembrane region" description="Helical" evidence="12">
    <location>
        <begin position="207"/>
        <end position="227"/>
    </location>
</feature>
<evidence type="ECO:0000256" key="10">
    <source>
        <dbReference type="ARBA" id="ARBA00023136"/>
    </source>
</evidence>
<evidence type="ECO:0000256" key="5">
    <source>
        <dbReference type="ARBA" id="ARBA00022519"/>
    </source>
</evidence>
<dbReference type="EC" id="2.5.1.39" evidence="11"/>
<evidence type="ECO:0000256" key="7">
    <source>
        <dbReference type="ARBA" id="ARBA00022688"/>
    </source>
</evidence>
<dbReference type="Gene3D" id="1.20.120.1780">
    <property type="entry name" value="UbiA prenyltransferase"/>
    <property type="match status" value="1"/>
</dbReference>
<dbReference type="Proteomes" id="UP000280881">
    <property type="component" value="Unassembled WGS sequence"/>
</dbReference>
<evidence type="ECO:0000256" key="3">
    <source>
        <dbReference type="ARBA" id="ARBA00005985"/>
    </source>
</evidence>
<dbReference type="InterPro" id="IPR044878">
    <property type="entry name" value="UbiA_sf"/>
</dbReference>